<dbReference type="CDD" id="cd07389">
    <property type="entry name" value="MPP_PhoD"/>
    <property type="match status" value="1"/>
</dbReference>
<dbReference type="Gene3D" id="3.60.21.70">
    <property type="entry name" value="PhoD-like phosphatase"/>
    <property type="match status" value="1"/>
</dbReference>
<dbReference type="InterPro" id="IPR032093">
    <property type="entry name" value="PhoD_N"/>
</dbReference>
<sequence>MNRAEARHLDRRDLLRLAAATAVAGSLPRTARSQPRLREDPFAAGIASGSPTDRSVVLWTRLLGAQIPSGPVTVEWEIADDERFTRIVQRGETQAVPQLAHSVHVEVQGLAADRWYAYRFRTGGWTSAAGRTRTFPAPDAHVQRLRLAYASCQRWEHGFYAAWRHLRADDPDVVVFLGDYIYEYPGAANAVRTLPDGWVTDLAGYRARYALHKSDADLQAMHQACPWLFTWDDHEVQNDYAGEQEGNAGPAVPDFRRRRAAAYQAWYEHTPVPASVLTRALDGLATGQGLRVYGERRFGRLAHLLLLDGRQYRSPQACTRGGRFGSSTVNPLDCAALADPARTMFGFEQERWLASRLADGGAAWTVLNQATLFGARDLVPGPGTLLWNDGWDGYPAARQRLVGALRETRAANPVILGGDVHENWVGHVKADYARPESANVGVEFCGTSITSRTAEPEHLRNRWVDNPHFVYAEAMHRGYGLAEFTPGRLEVALRVVDEVTKRDARVATDARFVVEAGRPEVQRA</sequence>
<dbReference type="Proteomes" id="UP000630528">
    <property type="component" value="Unassembled WGS sequence"/>
</dbReference>
<dbReference type="InterPro" id="IPR052900">
    <property type="entry name" value="Phospholipid_Metab_Enz"/>
</dbReference>
<evidence type="ECO:0000259" key="3">
    <source>
        <dbReference type="Pfam" id="PF16655"/>
    </source>
</evidence>
<keyword evidence="5" id="KW-1185">Reference proteome</keyword>
<reference evidence="4" key="2">
    <citation type="submission" date="2021-01" db="EMBL/GenBank/DDBJ databases">
        <authorList>
            <person name="Kang M."/>
        </authorList>
    </citation>
    <scope>NUCLEOTIDE SEQUENCE</scope>
    <source>
        <strain evidence="4">KACC 17527</strain>
    </source>
</reference>
<dbReference type="PANTHER" id="PTHR43606:SF2">
    <property type="entry name" value="ALKALINE PHOSPHATASE FAMILY PROTEIN (AFU_ORTHOLOGUE AFUA_5G03860)"/>
    <property type="match status" value="1"/>
</dbReference>
<dbReference type="InterPro" id="IPR029052">
    <property type="entry name" value="Metallo-depent_PP-like"/>
</dbReference>
<dbReference type="PROSITE" id="PS51318">
    <property type="entry name" value="TAT"/>
    <property type="match status" value="1"/>
</dbReference>
<accession>A0A934WMA7</accession>
<dbReference type="InterPro" id="IPR006311">
    <property type="entry name" value="TAT_signal"/>
</dbReference>
<organism evidence="4 5">
    <name type="scientific">Ramlibacter ginsenosidimutans</name>
    <dbReference type="NCBI Taxonomy" id="502333"/>
    <lineage>
        <taxon>Bacteria</taxon>
        <taxon>Pseudomonadati</taxon>
        <taxon>Pseudomonadota</taxon>
        <taxon>Betaproteobacteria</taxon>
        <taxon>Burkholderiales</taxon>
        <taxon>Comamonadaceae</taxon>
        <taxon>Ramlibacter</taxon>
    </lineage>
</organism>
<protein>
    <submittedName>
        <fullName evidence="4">Alkaline phosphatase D family protein</fullName>
    </submittedName>
</protein>
<reference evidence="4" key="1">
    <citation type="journal article" date="2012" name="J. Microbiol. Biotechnol.">
        <title>Ramlibacter ginsenosidimutans sp. nov., with ginsenoside-converting activity.</title>
        <authorList>
            <person name="Wang L."/>
            <person name="An D.S."/>
            <person name="Kim S.G."/>
            <person name="Jin F.X."/>
            <person name="Kim S.C."/>
            <person name="Lee S.T."/>
            <person name="Im W.T."/>
        </authorList>
    </citation>
    <scope>NUCLEOTIDE SEQUENCE</scope>
    <source>
        <strain evidence="4">KACC 17527</strain>
    </source>
</reference>
<proteinExistence type="predicted"/>
<dbReference type="InterPro" id="IPR018946">
    <property type="entry name" value="PhoD-like_MPP"/>
</dbReference>
<feature type="region of interest" description="Disordered" evidence="1">
    <location>
        <begin position="26"/>
        <end position="45"/>
    </location>
</feature>
<dbReference type="EMBL" id="JAEPWM010000003">
    <property type="protein sequence ID" value="MBK6006441.1"/>
    <property type="molecule type" value="Genomic_DNA"/>
</dbReference>
<dbReference type="PANTHER" id="PTHR43606">
    <property type="entry name" value="PHOSPHATASE, PUTATIVE (AFU_ORTHOLOGUE AFUA_6G08710)-RELATED"/>
    <property type="match status" value="1"/>
</dbReference>
<evidence type="ECO:0000313" key="4">
    <source>
        <dbReference type="EMBL" id="MBK6006441.1"/>
    </source>
</evidence>
<dbReference type="Pfam" id="PF09423">
    <property type="entry name" value="PhoD"/>
    <property type="match status" value="1"/>
</dbReference>
<comment type="caution">
    <text evidence="4">The sequence shown here is derived from an EMBL/GenBank/DDBJ whole genome shotgun (WGS) entry which is preliminary data.</text>
</comment>
<dbReference type="Gene3D" id="2.60.40.380">
    <property type="entry name" value="Purple acid phosphatase-like, N-terminal"/>
    <property type="match status" value="1"/>
</dbReference>
<dbReference type="AlphaFoldDB" id="A0A934WMA7"/>
<dbReference type="RefSeq" id="WP_201169680.1">
    <property type="nucleotide sequence ID" value="NZ_JAEPWM010000003.1"/>
</dbReference>
<dbReference type="Pfam" id="PF16655">
    <property type="entry name" value="PhoD_N"/>
    <property type="match status" value="1"/>
</dbReference>
<evidence type="ECO:0000259" key="2">
    <source>
        <dbReference type="Pfam" id="PF09423"/>
    </source>
</evidence>
<feature type="domain" description="PhoD-like phosphatase metallophosphatase" evidence="2">
    <location>
        <begin position="147"/>
        <end position="492"/>
    </location>
</feature>
<feature type="domain" description="Phospholipase D N-terminal" evidence="3">
    <location>
        <begin position="45"/>
        <end position="134"/>
    </location>
</feature>
<evidence type="ECO:0000313" key="5">
    <source>
        <dbReference type="Proteomes" id="UP000630528"/>
    </source>
</evidence>
<dbReference type="InterPro" id="IPR038607">
    <property type="entry name" value="PhoD-like_sf"/>
</dbReference>
<name>A0A934WMA7_9BURK</name>
<evidence type="ECO:0000256" key="1">
    <source>
        <dbReference type="SAM" id="MobiDB-lite"/>
    </source>
</evidence>
<dbReference type="SUPFAM" id="SSF56300">
    <property type="entry name" value="Metallo-dependent phosphatases"/>
    <property type="match status" value="1"/>
</dbReference>
<gene>
    <name evidence="4" type="ORF">JJB11_10085</name>
</gene>